<comment type="caution">
    <text evidence="3">The sequence shown here is derived from an EMBL/GenBank/DDBJ whole genome shotgun (WGS) entry which is preliminary data.</text>
</comment>
<reference evidence="3" key="1">
    <citation type="submission" date="2020-07" db="EMBL/GenBank/DDBJ databases">
        <title>Huge and variable diversity of episymbiotic CPR bacteria and DPANN archaea in groundwater ecosystems.</title>
        <authorList>
            <person name="He C.Y."/>
            <person name="Keren R."/>
            <person name="Whittaker M."/>
            <person name="Farag I.F."/>
            <person name="Doudna J."/>
            <person name="Cate J.H.D."/>
            <person name="Banfield J.F."/>
        </authorList>
    </citation>
    <scope>NUCLEOTIDE SEQUENCE</scope>
    <source>
        <strain evidence="3">NC_groundwater_1296_Ag_S-0.2um_52_80</strain>
    </source>
</reference>
<feature type="transmembrane region" description="Helical" evidence="1">
    <location>
        <begin position="136"/>
        <end position="157"/>
    </location>
</feature>
<dbReference type="InterPro" id="IPR032816">
    <property type="entry name" value="VTT_dom"/>
</dbReference>
<accession>A0A8T3YMK3</accession>
<dbReference type="Proteomes" id="UP000732298">
    <property type="component" value="Unassembled WGS sequence"/>
</dbReference>
<dbReference type="PANTHER" id="PTHR42709:SF4">
    <property type="entry name" value="INNER MEMBRANE PROTEIN YQAA"/>
    <property type="match status" value="1"/>
</dbReference>
<proteinExistence type="predicted"/>
<keyword evidence="1" id="KW-0812">Transmembrane</keyword>
<evidence type="ECO:0000256" key="1">
    <source>
        <dbReference type="SAM" id="Phobius"/>
    </source>
</evidence>
<dbReference type="InterPro" id="IPR051311">
    <property type="entry name" value="DedA_domain"/>
</dbReference>
<dbReference type="EMBL" id="JACQPB010000053">
    <property type="protein sequence ID" value="MBI4210947.1"/>
    <property type="molecule type" value="Genomic_DNA"/>
</dbReference>
<gene>
    <name evidence="3" type="ORF">HY544_05605</name>
</gene>
<evidence type="ECO:0000313" key="3">
    <source>
        <dbReference type="EMBL" id="MBI4210947.1"/>
    </source>
</evidence>
<protein>
    <submittedName>
        <fullName evidence="3">VTT domain-containing protein</fullName>
    </submittedName>
</protein>
<dbReference type="AlphaFoldDB" id="A0A8T3YMK3"/>
<name>A0A8T3YMK3_9ARCH</name>
<keyword evidence="1" id="KW-1133">Transmembrane helix</keyword>
<sequence length="196" mass="21092">MEKNLQERIAEKLAALAPIVAFLLFVYLIITNIGLLREVATGYGLIGMFAAAILANATVLLPVPLDLAIVAINAEQSSLAQAITVAIVVGAGAAIGEMTAYYAGLLGIQTAEKLRKEEFARIKEFREKLEKMGASFVFLGALLPLPFDIIGITAGFIRFNPRKFFIAAFFGKIGRYIALSLLAYYGYGLAKSLGII</sequence>
<feature type="transmembrane region" description="Helical" evidence="1">
    <location>
        <begin position="12"/>
        <end position="30"/>
    </location>
</feature>
<dbReference type="PANTHER" id="PTHR42709">
    <property type="entry name" value="ALKALINE PHOSPHATASE LIKE PROTEIN"/>
    <property type="match status" value="1"/>
</dbReference>
<feature type="transmembrane region" description="Helical" evidence="1">
    <location>
        <begin position="164"/>
        <end position="187"/>
    </location>
</feature>
<feature type="transmembrane region" description="Helical" evidence="1">
    <location>
        <begin position="82"/>
        <end position="103"/>
    </location>
</feature>
<dbReference type="Pfam" id="PF09335">
    <property type="entry name" value="VTT_dom"/>
    <property type="match status" value="1"/>
</dbReference>
<evidence type="ECO:0000313" key="4">
    <source>
        <dbReference type="Proteomes" id="UP000732298"/>
    </source>
</evidence>
<keyword evidence="1" id="KW-0472">Membrane</keyword>
<feature type="transmembrane region" description="Helical" evidence="1">
    <location>
        <begin position="42"/>
        <end position="70"/>
    </location>
</feature>
<organism evidence="3 4">
    <name type="scientific">Candidatus Iainarchaeum sp</name>
    <dbReference type="NCBI Taxonomy" id="3101447"/>
    <lineage>
        <taxon>Archaea</taxon>
        <taxon>Candidatus Iainarchaeota</taxon>
        <taxon>Candidatus Iainarchaeia</taxon>
        <taxon>Candidatus Iainarchaeales</taxon>
        <taxon>Candidatus Iainarchaeaceae</taxon>
        <taxon>Candidatus Iainarchaeum</taxon>
    </lineage>
</organism>
<feature type="domain" description="VTT" evidence="2">
    <location>
        <begin position="79"/>
        <end position="182"/>
    </location>
</feature>
<evidence type="ECO:0000259" key="2">
    <source>
        <dbReference type="Pfam" id="PF09335"/>
    </source>
</evidence>